<evidence type="ECO:0000313" key="1">
    <source>
        <dbReference type="EMBL" id="EKC28250.1"/>
    </source>
</evidence>
<protein>
    <submittedName>
        <fullName evidence="1">Uncharacterized protein</fullName>
    </submittedName>
</protein>
<accession>K1QHE7</accession>
<dbReference type="EMBL" id="JH816165">
    <property type="protein sequence ID" value="EKC28250.1"/>
    <property type="molecule type" value="Genomic_DNA"/>
</dbReference>
<dbReference type="AlphaFoldDB" id="K1QHE7"/>
<name>K1QHE7_MAGGI</name>
<reference evidence="1" key="1">
    <citation type="journal article" date="2012" name="Nature">
        <title>The oyster genome reveals stress adaptation and complexity of shell formation.</title>
        <authorList>
            <person name="Zhang G."/>
            <person name="Fang X."/>
            <person name="Guo X."/>
            <person name="Li L."/>
            <person name="Luo R."/>
            <person name="Xu F."/>
            <person name="Yang P."/>
            <person name="Zhang L."/>
            <person name="Wang X."/>
            <person name="Qi H."/>
            <person name="Xiong Z."/>
            <person name="Que H."/>
            <person name="Xie Y."/>
            <person name="Holland P.W."/>
            <person name="Paps J."/>
            <person name="Zhu Y."/>
            <person name="Wu F."/>
            <person name="Chen Y."/>
            <person name="Wang J."/>
            <person name="Peng C."/>
            <person name="Meng J."/>
            <person name="Yang L."/>
            <person name="Liu J."/>
            <person name="Wen B."/>
            <person name="Zhang N."/>
            <person name="Huang Z."/>
            <person name="Zhu Q."/>
            <person name="Feng Y."/>
            <person name="Mount A."/>
            <person name="Hedgecock D."/>
            <person name="Xu Z."/>
            <person name="Liu Y."/>
            <person name="Domazet-Loso T."/>
            <person name="Du Y."/>
            <person name="Sun X."/>
            <person name="Zhang S."/>
            <person name="Liu B."/>
            <person name="Cheng P."/>
            <person name="Jiang X."/>
            <person name="Li J."/>
            <person name="Fan D."/>
            <person name="Wang W."/>
            <person name="Fu W."/>
            <person name="Wang T."/>
            <person name="Wang B."/>
            <person name="Zhang J."/>
            <person name="Peng Z."/>
            <person name="Li Y."/>
            <person name="Li N."/>
            <person name="Wang J."/>
            <person name="Chen M."/>
            <person name="He Y."/>
            <person name="Tan F."/>
            <person name="Song X."/>
            <person name="Zheng Q."/>
            <person name="Huang R."/>
            <person name="Yang H."/>
            <person name="Du X."/>
            <person name="Chen L."/>
            <person name="Yang M."/>
            <person name="Gaffney P.M."/>
            <person name="Wang S."/>
            <person name="Luo L."/>
            <person name="She Z."/>
            <person name="Ming Y."/>
            <person name="Huang W."/>
            <person name="Zhang S."/>
            <person name="Huang B."/>
            <person name="Zhang Y."/>
            <person name="Qu T."/>
            <person name="Ni P."/>
            <person name="Miao G."/>
            <person name="Wang J."/>
            <person name="Wang Q."/>
            <person name="Steinberg C.E."/>
            <person name="Wang H."/>
            <person name="Li N."/>
            <person name="Qian L."/>
            <person name="Zhang G."/>
            <person name="Li Y."/>
            <person name="Yang H."/>
            <person name="Liu X."/>
            <person name="Wang J."/>
            <person name="Yin Y."/>
            <person name="Wang J."/>
        </authorList>
    </citation>
    <scope>NUCLEOTIDE SEQUENCE [LARGE SCALE GENOMIC DNA]</scope>
    <source>
        <strain evidence="1">05x7-T-G4-1.051#20</strain>
    </source>
</reference>
<proteinExistence type="predicted"/>
<sequence length="197" mass="22846">MIDLRLSNFKQNIQQILSSQINRIEENLNEHYVFRRKGNENKFKHEARVSSKLKEANEHLNSNTVNEEMVEVAKSSINEGMELVKKRQKLKKLADSSQLGWKVVKEYETNPIAADSDDDKKMYRAQMRAERKVRGIEFPGDCLTDSRLITRSPWQRLQREWRQMASQQHQLNRADVTTVGQGATGAGTVQEKMSLTR</sequence>
<gene>
    <name evidence="1" type="ORF">CGI_10010662</name>
</gene>
<dbReference type="HOGENOM" id="CLU_1385392_0_0_1"/>
<dbReference type="InParanoid" id="K1QHE7"/>
<organism evidence="1">
    <name type="scientific">Magallana gigas</name>
    <name type="common">Pacific oyster</name>
    <name type="synonym">Crassostrea gigas</name>
    <dbReference type="NCBI Taxonomy" id="29159"/>
    <lineage>
        <taxon>Eukaryota</taxon>
        <taxon>Metazoa</taxon>
        <taxon>Spiralia</taxon>
        <taxon>Lophotrochozoa</taxon>
        <taxon>Mollusca</taxon>
        <taxon>Bivalvia</taxon>
        <taxon>Autobranchia</taxon>
        <taxon>Pteriomorphia</taxon>
        <taxon>Ostreida</taxon>
        <taxon>Ostreoidea</taxon>
        <taxon>Ostreidae</taxon>
        <taxon>Magallana</taxon>
    </lineage>
</organism>